<organism evidence="18 19">
    <name type="scientific">Tenacibaculum dicentrarchi</name>
    <dbReference type="NCBI Taxonomy" id="669041"/>
    <lineage>
        <taxon>Bacteria</taxon>
        <taxon>Pseudomonadati</taxon>
        <taxon>Bacteroidota</taxon>
        <taxon>Flavobacteriia</taxon>
        <taxon>Flavobacteriales</taxon>
        <taxon>Flavobacteriaceae</taxon>
        <taxon>Tenacibaculum</taxon>
    </lineage>
</organism>
<feature type="domain" description="ABC transporter" evidence="17">
    <location>
        <begin position="290"/>
        <end position="626"/>
    </location>
</feature>
<evidence type="ECO:0000256" key="13">
    <source>
        <dbReference type="ARBA" id="ARBA00023204"/>
    </source>
</evidence>
<dbReference type="Gene3D" id="3.30.1490.20">
    <property type="entry name" value="ATP-grasp fold, A domain"/>
    <property type="match status" value="1"/>
</dbReference>
<dbReference type="SUPFAM" id="SSF52540">
    <property type="entry name" value="P-loop containing nucleoside triphosphate hydrolases"/>
    <property type="match status" value="2"/>
</dbReference>
<dbReference type="PANTHER" id="PTHR43152:SF3">
    <property type="entry name" value="UVRABC SYSTEM PROTEIN A"/>
    <property type="match status" value="1"/>
</dbReference>
<dbReference type="NCBIfam" id="NF001503">
    <property type="entry name" value="PRK00349.1"/>
    <property type="match status" value="1"/>
</dbReference>
<evidence type="ECO:0000256" key="14">
    <source>
        <dbReference type="ARBA" id="ARBA00038000"/>
    </source>
</evidence>
<keyword evidence="10" id="KW-0067">ATP-binding</keyword>
<sequence length="974" mass="110190">MIIRLQICDFFFKKTRIVLFLLKNYKAFSAYLIEKSYFYSLFFKYMKRDLSAINPKENIIIKGASLHNLKNIDVVIPRNKLVVITGLSGSGKSTLAFDTLYAEGQRRYVESLSSYARQFLGKLHKPKVDYIKGIAPAIAIEQKVNSTNPRSTVGTSTEIYDYIKLLYARIGKTISPISGSEVKKHTVSDVLNHVKTFEERTKLLLLAPIIINKNRDLKTVLQVLNQQGYARLKYNNTVLRIDDFPIDDFNNEDLFLVVDRIITKNEEDFYNRLGDAIQTAFFEGKGICFVENLNDKKITEFSNKFELDGITFLEPNTHLFSFNNPYGACPTCEGYGSVIGIDEELVIPNTGLSIFEDAIFPFKTDSYKIYKENLILNAIDFDIPIHKPWFELSENQKELVWNGTNKFEGIHDLFKKLEEKSYKIQNRVMLSRYRGKTTCNNCNGKRLRKEANYVHVHEKVISDLVTLPLDELSVFFNNLKLNEHELAIGKRLLTEINNRLQFLTDVGLNYLTLNRTSNTLSGGESQRINLATSLGSSLVGSMYILDEPSIGLHPKDTEKLIDVLKDLRDLGNTVIVVEHDEDIMKEADYIIDIGPEAGTYGGNVVAEGTFDDIMKSDSLTAKYLSEVLKIETPTIRRNSKNTINIIGARENNLKNIDVSFPLNTLTVITGVSGSGKSTLVKKILYPAMQKKLVGYGEKVGQFTDITGSFENIKNVEFIDQNPIGRSSRSNPVTYIKAYDDIRKLFSIQKLASIRNYQPKHFSFNVDAGRCEVCKGEGIVTIEMQFMADVHLQCDTCHGKRFKKEVLEVHFGKKSIDDILNLTIDDAVTFFEEREQFKIARKLKPLQDVGLGYVQLGQSSSTLSGGEAQRIKLASFLMKGNTKDKTLFIFDEPTTGLHFHDIKKLLTSFNALINKGHSIIVIEHNIELIKCADHIIDLGLQGGKNGGNLIFTGTPEDLIKNKDSFTAHYLTDKII</sequence>
<evidence type="ECO:0000256" key="8">
    <source>
        <dbReference type="ARBA" id="ARBA00022771"/>
    </source>
</evidence>
<evidence type="ECO:0000256" key="1">
    <source>
        <dbReference type="ARBA" id="ARBA00004496"/>
    </source>
</evidence>
<evidence type="ECO:0000313" key="18">
    <source>
        <dbReference type="EMBL" id="CAL2077750.1"/>
    </source>
</evidence>
<evidence type="ECO:0000256" key="15">
    <source>
        <dbReference type="ARBA" id="ARBA00039316"/>
    </source>
</evidence>
<dbReference type="Pfam" id="PF17755">
    <property type="entry name" value="UvrA_DNA-bind"/>
    <property type="match status" value="1"/>
</dbReference>
<keyword evidence="13" id="KW-0234">DNA repair</keyword>
<keyword evidence="6" id="KW-0227">DNA damage</keyword>
<evidence type="ECO:0000259" key="17">
    <source>
        <dbReference type="PROSITE" id="PS50893"/>
    </source>
</evidence>
<evidence type="ECO:0000256" key="16">
    <source>
        <dbReference type="ARBA" id="ARBA00042156"/>
    </source>
</evidence>
<keyword evidence="7" id="KW-0228">DNA excision</keyword>
<protein>
    <recommendedName>
        <fullName evidence="15">UvrABC system protein A</fullName>
    </recommendedName>
    <alternativeName>
        <fullName evidence="16">Excinuclease ABC subunit A</fullName>
    </alternativeName>
</protein>
<evidence type="ECO:0000313" key="19">
    <source>
        <dbReference type="Proteomes" id="UP001497514"/>
    </source>
</evidence>
<comment type="similarity">
    <text evidence="14">Belongs to the ABC transporter superfamily. UvrA family.</text>
</comment>
<evidence type="ECO:0000256" key="9">
    <source>
        <dbReference type="ARBA" id="ARBA00022833"/>
    </source>
</evidence>
<dbReference type="Pfam" id="PF17760">
    <property type="entry name" value="UvrA_inter"/>
    <property type="match status" value="1"/>
</dbReference>
<evidence type="ECO:0000256" key="5">
    <source>
        <dbReference type="ARBA" id="ARBA00022741"/>
    </source>
</evidence>
<dbReference type="InterPro" id="IPR041552">
    <property type="entry name" value="UvrA_DNA-bd"/>
</dbReference>
<name>A0ABM9NSW0_9FLAO</name>
<dbReference type="InterPro" id="IPR041102">
    <property type="entry name" value="UvrA_inter"/>
</dbReference>
<evidence type="ECO:0000256" key="7">
    <source>
        <dbReference type="ARBA" id="ARBA00022769"/>
    </source>
</evidence>
<evidence type="ECO:0000256" key="10">
    <source>
        <dbReference type="ARBA" id="ARBA00022840"/>
    </source>
</evidence>
<dbReference type="InterPro" id="IPR017871">
    <property type="entry name" value="ABC_transporter-like_CS"/>
</dbReference>
<evidence type="ECO:0000256" key="11">
    <source>
        <dbReference type="ARBA" id="ARBA00022881"/>
    </source>
</evidence>
<dbReference type="InterPro" id="IPR004602">
    <property type="entry name" value="UvrA"/>
</dbReference>
<dbReference type="PROSITE" id="PS00211">
    <property type="entry name" value="ABC_TRANSPORTER_1"/>
    <property type="match status" value="2"/>
</dbReference>
<proteinExistence type="inferred from homology"/>
<dbReference type="PANTHER" id="PTHR43152">
    <property type="entry name" value="UVRABC SYSTEM PROTEIN A"/>
    <property type="match status" value="1"/>
</dbReference>
<dbReference type="Gene3D" id="3.40.50.300">
    <property type="entry name" value="P-loop containing nucleotide triphosphate hydrolases"/>
    <property type="match status" value="2"/>
</dbReference>
<reference evidence="18 19" key="1">
    <citation type="submission" date="2024-05" db="EMBL/GenBank/DDBJ databases">
        <authorList>
            <person name="Duchaud E."/>
        </authorList>
    </citation>
    <scope>NUCLEOTIDE SEQUENCE [LARGE SCALE GENOMIC DNA]</scope>
    <source>
        <strain evidence="18">Ena-SAMPLE-TAB-13-05-2024-13:56:06:370-140309</strain>
    </source>
</reference>
<gene>
    <name evidence="18" type="primary">uvrA</name>
    <name evidence="18" type="ORF">TD3509T_0537</name>
</gene>
<evidence type="ECO:0000256" key="12">
    <source>
        <dbReference type="ARBA" id="ARBA00023125"/>
    </source>
</evidence>
<keyword evidence="3" id="KW-0479">Metal-binding</keyword>
<dbReference type="InterPro" id="IPR013815">
    <property type="entry name" value="ATP_grasp_subdomain_1"/>
</dbReference>
<evidence type="ECO:0000256" key="2">
    <source>
        <dbReference type="ARBA" id="ARBA00022490"/>
    </source>
</evidence>
<dbReference type="PROSITE" id="PS50893">
    <property type="entry name" value="ABC_TRANSPORTER_2"/>
    <property type="match status" value="2"/>
</dbReference>
<evidence type="ECO:0000256" key="3">
    <source>
        <dbReference type="ARBA" id="ARBA00022723"/>
    </source>
</evidence>
<dbReference type="Gene3D" id="1.20.1580.10">
    <property type="entry name" value="ABC transporter ATPase like domain"/>
    <property type="match status" value="2"/>
</dbReference>
<dbReference type="InterPro" id="IPR003439">
    <property type="entry name" value="ABC_transporter-like_ATP-bd"/>
</dbReference>
<keyword evidence="9" id="KW-0862">Zinc</keyword>
<evidence type="ECO:0000256" key="6">
    <source>
        <dbReference type="ARBA" id="ARBA00022763"/>
    </source>
</evidence>
<keyword evidence="4" id="KW-0677">Repeat</keyword>
<keyword evidence="8" id="KW-0863">Zinc-finger</keyword>
<keyword evidence="11" id="KW-0267">Excision nuclease</keyword>
<keyword evidence="19" id="KW-1185">Reference proteome</keyword>
<keyword evidence="5" id="KW-0547">Nucleotide-binding</keyword>
<accession>A0ABM9NSW0</accession>
<comment type="subcellular location">
    <subcellularLocation>
        <location evidence="1">Cytoplasm</location>
    </subcellularLocation>
</comment>
<dbReference type="Proteomes" id="UP001497514">
    <property type="component" value="Chromosome"/>
</dbReference>
<keyword evidence="2" id="KW-0963">Cytoplasm</keyword>
<dbReference type="InterPro" id="IPR027417">
    <property type="entry name" value="P-loop_NTPase"/>
</dbReference>
<feature type="domain" description="ABC transporter" evidence="17">
    <location>
        <begin position="630"/>
        <end position="970"/>
    </location>
</feature>
<evidence type="ECO:0000256" key="4">
    <source>
        <dbReference type="ARBA" id="ARBA00022737"/>
    </source>
</evidence>
<dbReference type="NCBIfam" id="TIGR00630">
    <property type="entry name" value="uvra"/>
    <property type="match status" value="1"/>
</dbReference>
<keyword evidence="12" id="KW-0238">DNA-binding</keyword>
<dbReference type="EMBL" id="OZ038524">
    <property type="protein sequence ID" value="CAL2077750.1"/>
    <property type="molecule type" value="Genomic_DNA"/>
</dbReference>
<dbReference type="Gene3D" id="1.10.8.280">
    <property type="entry name" value="ABC transporter ATPase domain-like"/>
    <property type="match status" value="1"/>
</dbReference>